<organism evidence="2 3">
    <name type="scientific">Pegethrix bostrychoides GSE-TBD4-15B</name>
    <dbReference type="NCBI Taxonomy" id="2839662"/>
    <lineage>
        <taxon>Bacteria</taxon>
        <taxon>Bacillati</taxon>
        <taxon>Cyanobacteriota</taxon>
        <taxon>Cyanophyceae</taxon>
        <taxon>Oculatellales</taxon>
        <taxon>Oculatellaceae</taxon>
        <taxon>Pegethrix</taxon>
    </lineage>
</organism>
<dbReference type="InterPro" id="IPR029068">
    <property type="entry name" value="Glyas_Bleomycin-R_OHBP_Dase"/>
</dbReference>
<dbReference type="Gene3D" id="3.10.180.10">
    <property type="entry name" value="2,3-Dihydroxybiphenyl 1,2-Dioxygenase, domain 1"/>
    <property type="match status" value="1"/>
</dbReference>
<proteinExistence type="predicted"/>
<sequence>MNITHYLHTAILVSDLALAEQFYGGILRLNKITRTLSYPGVWYELGKLQLHLIEDKSYAPQLQDAAKWGRNPHLALAVENLEAVKTHLTAQGCKLQLSASGRAALFVQDPDGNVIELTEVARA</sequence>
<dbReference type="PANTHER" id="PTHR21366:SF22">
    <property type="entry name" value="VOC DOMAIN-CONTAINING PROTEIN"/>
    <property type="match status" value="1"/>
</dbReference>
<comment type="caution">
    <text evidence="2">The sequence shown here is derived from an EMBL/GenBank/DDBJ whole genome shotgun (WGS) entry which is preliminary data.</text>
</comment>
<dbReference type="PROSITE" id="PS51819">
    <property type="entry name" value="VOC"/>
    <property type="match status" value="1"/>
</dbReference>
<evidence type="ECO:0000313" key="2">
    <source>
        <dbReference type="EMBL" id="MBW4467354.1"/>
    </source>
</evidence>
<dbReference type="AlphaFoldDB" id="A0A951U5Y3"/>
<reference evidence="2" key="1">
    <citation type="submission" date="2021-05" db="EMBL/GenBank/DDBJ databases">
        <authorList>
            <person name="Pietrasiak N."/>
            <person name="Ward R."/>
            <person name="Stajich J.E."/>
            <person name="Kurbessoian T."/>
        </authorList>
    </citation>
    <scope>NUCLEOTIDE SEQUENCE</scope>
    <source>
        <strain evidence="2">GSE-TBD4-15B</strain>
    </source>
</reference>
<dbReference type="Proteomes" id="UP000707356">
    <property type="component" value="Unassembled WGS sequence"/>
</dbReference>
<gene>
    <name evidence="2" type="ORF">KME07_18160</name>
</gene>
<dbReference type="EMBL" id="JAHHHV010000076">
    <property type="protein sequence ID" value="MBW4467354.1"/>
    <property type="molecule type" value="Genomic_DNA"/>
</dbReference>
<dbReference type="InterPro" id="IPR004360">
    <property type="entry name" value="Glyas_Fos-R_dOase_dom"/>
</dbReference>
<accession>A0A951U5Y3</accession>
<protein>
    <submittedName>
        <fullName evidence="2">Glyoxalase</fullName>
    </submittedName>
</protein>
<evidence type="ECO:0000259" key="1">
    <source>
        <dbReference type="PROSITE" id="PS51819"/>
    </source>
</evidence>
<evidence type="ECO:0000313" key="3">
    <source>
        <dbReference type="Proteomes" id="UP000707356"/>
    </source>
</evidence>
<dbReference type="SUPFAM" id="SSF54593">
    <property type="entry name" value="Glyoxalase/Bleomycin resistance protein/Dihydroxybiphenyl dioxygenase"/>
    <property type="match status" value="1"/>
</dbReference>
<dbReference type="InterPro" id="IPR050383">
    <property type="entry name" value="GlyoxalaseI/FosfomycinResist"/>
</dbReference>
<dbReference type="PANTHER" id="PTHR21366">
    <property type="entry name" value="GLYOXALASE FAMILY PROTEIN"/>
    <property type="match status" value="1"/>
</dbReference>
<feature type="domain" description="VOC" evidence="1">
    <location>
        <begin position="5"/>
        <end position="120"/>
    </location>
</feature>
<reference evidence="2" key="2">
    <citation type="journal article" date="2022" name="Microbiol. Resour. Announc.">
        <title>Metagenome Sequencing to Explore Phylogenomics of Terrestrial Cyanobacteria.</title>
        <authorList>
            <person name="Ward R.D."/>
            <person name="Stajich J.E."/>
            <person name="Johansen J.R."/>
            <person name="Huntemann M."/>
            <person name="Clum A."/>
            <person name="Foster B."/>
            <person name="Foster B."/>
            <person name="Roux S."/>
            <person name="Palaniappan K."/>
            <person name="Varghese N."/>
            <person name="Mukherjee S."/>
            <person name="Reddy T.B.K."/>
            <person name="Daum C."/>
            <person name="Copeland A."/>
            <person name="Chen I.A."/>
            <person name="Ivanova N.N."/>
            <person name="Kyrpides N.C."/>
            <person name="Shapiro N."/>
            <person name="Eloe-Fadrosh E.A."/>
            <person name="Pietrasiak N."/>
        </authorList>
    </citation>
    <scope>NUCLEOTIDE SEQUENCE</scope>
    <source>
        <strain evidence="2">GSE-TBD4-15B</strain>
    </source>
</reference>
<name>A0A951U5Y3_9CYAN</name>
<dbReference type="Pfam" id="PF00903">
    <property type="entry name" value="Glyoxalase"/>
    <property type="match status" value="1"/>
</dbReference>
<dbReference type="InterPro" id="IPR037523">
    <property type="entry name" value="VOC_core"/>
</dbReference>